<dbReference type="PANTHER" id="PTHR11040">
    <property type="entry name" value="ZINC/IRON TRANSPORTER"/>
    <property type="match status" value="1"/>
</dbReference>
<evidence type="ECO:0000256" key="3">
    <source>
        <dbReference type="ARBA" id="ARBA00022475"/>
    </source>
</evidence>
<dbReference type="GO" id="GO:0005886">
    <property type="term" value="C:plasma membrane"/>
    <property type="evidence" value="ECO:0007669"/>
    <property type="project" value="UniProtKB-SubCell"/>
</dbReference>
<evidence type="ECO:0000256" key="7">
    <source>
        <dbReference type="ARBA" id="ARBA00023136"/>
    </source>
</evidence>
<proteinExistence type="inferred from homology"/>
<comment type="similarity">
    <text evidence="2">Belongs to the ZIP transporter (TC 2.A.5) family.</text>
</comment>
<dbReference type="GO" id="GO:0005385">
    <property type="term" value="F:zinc ion transmembrane transporter activity"/>
    <property type="evidence" value="ECO:0007669"/>
    <property type="project" value="TreeGrafter"/>
</dbReference>
<evidence type="ECO:0000256" key="4">
    <source>
        <dbReference type="ARBA" id="ARBA00022692"/>
    </source>
</evidence>
<evidence type="ECO:0000256" key="8">
    <source>
        <dbReference type="SAM" id="Phobius"/>
    </source>
</evidence>
<reference evidence="10" key="1">
    <citation type="submission" date="2017-09" db="EMBL/GenBank/DDBJ databases">
        <title>Depth-based differentiation of microbial function through sediment-hosted aquifers and enrichment of novel symbionts in the deep terrestrial subsurface.</title>
        <authorList>
            <person name="Probst A.J."/>
            <person name="Ladd B."/>
            <person name="Jarett J.K."/>
            <person name="Geller-Mcgrath D.E."/>
            <person name="Sieber C.M.K."/>
            <person name="Emerson J.B."/>
            <person name="Anantharaman K."/>
            <person name="Thomas B.C."/>
            <person name="Malmstrom R."/>
            <person name="Stieglmeier M."/>
            <person name="Klingl A."/>
            <person name="Woyke T."/>
            <person name="Ryan C.M."/>
            <person name="Banfield J.F."/>
        </authorList>
    </citation>
    <scope>NUCLEOTIDE SEQUENCE [LARGE SCALE GENOMIC DNA]</scope>
</reference>
<dbReference type="EMBL" id="PFOI01000014">
    <property type="protein sequence ID" value="PIZ71421.1"/>
    <property type="molecule type" value="Genomic_DNA"/>
</dbReference>
<evidence type="ECO:0000256" key="1">
    <source>
        <dbReference type="ARBA" id="ARBA00004651"/>
    </source>
</evidence>
<evidence type="ECO:0000313" key="10">
    <source>
        <dbReference type="Proteomes" id="UP000231071"/>
    </source>
</evidence>
<comment type="subcellular location">
    <subcellularLocation>
        <location evidence="1">Cell membrane</location>
        <topology evidence="1">Multi-pass membrane protein</topology>
    </subcellularLocation>
</comment>
<keyword evidence="7 8" id="KW-0472">Membrane</keyword>
<dbReference type="Proteomes" id="UP000231071">
    <property type="component" value="Unassembled WGS sequence"/>
</dbReference>
<sequence length="256" mass="28159">MTIRTEFRLNGRNDNAKTTLMLIIIIFLTILTTLFGGWLAMRFRDRLHLILGFSAGVLLALVFLDLLPESIELTANHYSISQVCLVLVFGFLIYLILDRTLLIHSHDLSECNNQSHRGKLASISLIIHSLLDGLALGLAFKVSSAIGAVVAVAILSHRVADGLTLVGVMLKNRNRHKTTWQFLALDAVVPVLGIALAGLFSLPIYYLGLVLALFSGFFLYLGASDLLPESHHSHAKIPTLFATILGVVIIYLISRF</sequence>
<gene>
    <name evidence="9" type="ORF">COY09_00740</name>
</gene>
<protein>
    <submittedName>
        <fullName evidence="9">Divalent heavy-metal cations transporter</fullName>
    </submittedName>
</protein>
<comment type="caution">
    <text evidence="9">The sequence shown here is derived from an EMBL/GenBank/DDBJ whole genome shotgun (WGS) entry which is preliminary data.</text>
</comment>
<keyword evidence="6 8" id="KW-1133">Transmembrane helix</keyword>
<keyword evidence="4 8" id="KW-0812">Transmembrane</keyword>
<dbReference type="AlphaFoldDB" id="A0A2M7UJI5"/>
<feature type="transmembrane region" description="Helical" evidence="8">
    <location>
        <begin position="79"/>
        <end position="97"/>
    </location>
</feature>
<accession>A0A2M7UJI5</accession>
<feature type="transmembrane region" description="Helical" evidence="8">
    <location>
        <begin position="47"/>
        <end position="67"/>
    </location>
</feature>
<evidence type="ECO:0000256" key="5">
    <source>
        <dbReference type="ARBA" id="ARBA00022833"/>
    </source>
</evidence>
<keyword evidence="5" id="KW-0862">Zinc</keyword>
<feature type="transmembrane region" description="Helical" evidence="8">
    <location>
        <begin position="206"/>
        <end position="223"/>
    </location>
</feature>
<evidence type="ECO:0000256" key="6">
    <source>
        <dbReference type="ARBA" id="ARBA00022989"/>
    </source>
</evidence>
<dbReference type="PANTHER" id="PTHR11040:SF211">
    <property type="entry name" value="ZINC TRANSPORTER ZIP11"/>
    <property type="match status" value="1"/>
</dbReference>
<evidence type="ECO:0000313" key="9">
    <source>
        <dbReference type="EMBL" id="PIZ71421.1"/>
    </source>
</evidence>
<dbReference type="Pfam" id="PF02535">
    <property type="entry name" value="Zip"/>
    <property type="match status" value="1"/>
</dbReference>
<dbReference type="SUPFAM" id="SSF103473">
    <property type="entry name" value="MFS general substrate transporter"/>
    <property type="match status" value="1"/>
</dbReference>
<organism evidence="9 10">
    <name type="scientific">Candidatus Portnoybacteria bacterium CG_4_10_14_0_2_um_filter_39_11</name>
    <dbReference type="NCBI Taxonomy" id="1974797"/>
    <lineage>
        <taxon>Bacteria</taxon>
        <taxon>Candidatus Portnoyibacteriota</taxon>
    </lineage>
</organism>
<feature type="transmembrane region" description="Helical" evidence="8">
    <location>
        <begin position="235"/>
        <end position="254"/>
    </location>
</feature>
<feature type="transmembrane region" description="Helical" evidence="8">
    <location>
        <begin position="182"/>
        <end position="200"/>
    </location>
</feature>
<keyword evidence="3" id="KW-1003">Cell membrane</keyword>
<evidence type="ECO:0000256" key="2">
    <source>
        <dbReference type="ARBA" id="ARBA00006939"/>
    </source>
</evidence>
<feature type="transmembrane region" description="Helical" evidence="8">
    <location>
        <begin position="20"/>
        <end position="40"/>
    </location>
</feature>
<name>A0A2M7UJI5_9BACT</name>
<dbReference type="InterPro" id="IPR036259">
    <property type="entry name" value="MFS_trans_sf"/>
</dbReference>
<dbReference type="InterPro" id="IPR003689">
    <property type="entry name" value="ZIP"/>
</dbReference>